<dbReference type="EMBL" id="WXEX01000006">
    <property type="protein sequence ID" value="MZP43106.1"/>
    <property type="molecule type" value="Genomic_DNA"/>
</dbReference>
<dbReference type="Pfam" id="PF00535">
    <property type="entry name" value="Glycos_transf_2"/>
    <property type="match status" value="1"/>
</dbReference>
<name>A0A845LJR3_HELGE</name>
<dbReference type="GO" id="GO:0016740">
    <property type="term" value="F:transferase activity"/>
    <property type="evidence" value="ECO:0007669"/>
    <property type="project" value="UniProtKB-KW"/>
</dbReference>
<dbReference type="PANTHER" id="PTHR43685:SF2">
    <property type="entry name" value="GLYCOSYLTRANSFERASE 2-LIKE DOMAIN-CONTAINING PROTEIN"/>
    <property type="match status" value="1"/>
</dbReference>
<accession>A0A845LJR3</accession>
<dbReference type="InterPro" id="IPR029044">
    <property type="entry name" value="Nucleotide-diphossugar_trans"/>
</dbReference>
<sequence>MTENRCKPNLPKVGIAVPNLNQGRYLRDCLNSLNVQQGIDLRICVLDAGSTDDSLEIIREYDKKGLLAGWRSHSDNGQAAAINEGAQWLVDCDFFGWLNADDVLVEGALAIMAQALFENPKAASVYGLAWILAEDGSIIRDYPTEPFDVDRLAKGCFICQPATLIRMSAWQKVGGLNAELEMCMDYDLWWKLKDIGELIYIPKRLAGSRDHPLTKTRRKVGQHLQEAQAILRKYYGRVPYQWRMAEVIHEWEQYHQRKPVTVFERIYIKMMYLKKIFL</sequence>
<protein>
    <submittedName>
        <fullName evidence="2">Glycosyltransferase</fullName>
    </submittedName>
</protein>
<keyword evidence="3" id="KW-1185">Reference proteome</keyword>
<reference evidence="2 3" key="1">
    <citation type="submission" date="2020-01" db="EMBL/GenBank/DDBJ databases">
        <title>Whole genome sequence of Heliobacterium gestii DSM 11169.</title>
        <authorList>
            <person name="Kyndt J.A."/>
            <person name="Meyer T.E."/>
        </authorList>
    </citation>
    <scope>NUCLEOTIDE SEQUENCE [LARGE SCALE GENOMIC DNA]</scope>
    <source>
        <strain evidence="2 3">DSM 11169</strain>
    </source>
</reference>
<dbReference type="OrthoDB" id="396512at2"/>
<dbReference type="AlphaFoldDB" id="A0A845LJR3"/>
<dbReference type="InterPro" id="IPR001173">
    <property type="entry name" value="Glyco_trans_2-like"/>
</dbReference>
<proteinExistence type="predicted"/>
<evidence type="ECO:0000313" key="2">
    <source>
        <dbReference type="EMBL" id="MZP43106.1"/>
    </source>
</evidence>
<gene>
    <name evidence="2" type="ORF">GTO89_08665</name>
</gene>
<organism evidence="2 3">
    <name type="scientific">Heliomicrobium gestii</name>
    <name type="common">Heliobacterium gestii</name>
    <dbReference type="NCBI Taxonomy" id="2699"/>
    <lineage>
        <taxon>Bacteria</taxon>
        <taxon>Bacillati</taxon>
        <taxon>Bacillota</taxon>
        <taxon>Clostridia</taxon>
        <taxon>Eubacteriales</taxon>
        <taxon>Heliobacteriaceae</taxon>
        <taxon>Heliomicrobium</taxon>
    </lineage>
</organism>
<comment type="caution">
    <text evidence="2">The sequence shown here is derived from an EMBL/GenBank/DDBJ whole genome shotgun (WGS) entry which is preliminary data.</text>
</comment>
<evidence type="ECO:0000259" key="1">
    <source>
        <dbReference type="Pfam" id="PF00535"/>
    </source>
</evidence>
<dbReference type="RefSeq" id="WP_161261675.1">
    <property type="nucleotide sequence ID" value="NZ_JAFBDC010000005.1"/>
</dbReference>
<dbReference type="InterPro" id="IPR050834">
    <property type="entry name" value="Glycosyltransf_2"/>
</dbReference>
<dbReference type="Proteomes" id="UP000471031">
    <property type="component" value="Unassembled WGS sequence"/>
</dbReference>
<dbReference type="PANTHER" id="PTHR43685">
    <property type="entry name" value="GLYCOSYLTRANSFERASE"/>
    <property type="match status" value="1"/>
</dbReference>
<dbReference type="Gene3D" id="3.90.550.10">
    <property type="entry name" value="Spore Coat Polysaccharide Biosynthesis Protein SpsA, Chain A"/>
    <property type="match status" value="1"/>
</dbReference>
<dbReference type="SUPFAM" id="SSF53448">
    <property type="entry name" value="Nucleotide-diphospho-sugar transferases"/>
    <property type="match status" value="1"/>
</dbReference>
<evidence type="ECO:0000313" key="3">
    <source>
        <dbReference type="Proteomes" id="UP000471031"/>
    </source>
</evidence>
<feature type="domain" description="Glycosyltransferase 2-like" evidence="1">
    <location>
        <begin position="15"/>
        <end position="142"/>
    </location>
</feature>
<keyword evidence="2" id="KW-0808">Transferase</keyword>